<keyword evidence="4" id="KW-0862">Zinc</keyword>
<proteinExistence type="predicted"/>
<keyword evidence="2" id="KW-0677">Repeat</keyword>
<dbReference type="InterPro" id="IPR036875">
    <property type="entry name" value="Znf_CCHC_sf"/>
</dbReference>
<dbReference type="VEuPathDB" id="AmoebaDB:EHI8A_050780"/>
<protein>
    <submittedName>
        <fullName evidence="8">Zinc finger protein containing cchc type domain</fullName>
    </submittedName>
</protein>
<evidence type="ECO:0000313" key="9">
    <source>
        <dbReference type="Proteomes" id="UP000078387"/>
    </source>
</evidence>
<dbReference type="GO" id="GO:0005730">
    <property type="term" value="C:nucleolus"/>
    <property type="evidence" value="ECO:0007669"/>
    <property type="project" value="TreeGrafter"/>
</dbReference>
<feature type="domain" description="CCHC-type" evidence="7">
    <location>
        <begin position="93"/>
        <end position="108"/>
    </location>
</feature>
<keyword evidence="1" id="KW-0479">Metal-binding</keyword>
<keyword evidence="3 5" id="KW-0863">Zinc-finger</keyword>
<accession>A0A5K1U0V7</accession>
<dbReference type="PANTHER" id="PTHR46242">
    <property type="entry name" value="ZINC FINGER CCHC DOMAIN-CONTAINING PROTEIN 9 ZCCHC9"/>
    <property type="match status" value="1"/>
</dbReference>
<dbReference type="InterPro" id="IPR042246">
    <property type="entry name" value="ZCCHC9"/>
</dbReference>
<dbReference type="Proteomes" id="UP000078387">
    <property type="component" value="Unassembled WGS sequence"/>
</dbReference>
<organism evidence="8 9">
    <name type="scientific">Entamoeba histolytica</name>
    <dbReference type="NCBI Taxonomy" id="5759"/>
    <lineage>
        <taxon>Eukaryota</taxon>
        <taxon>Amoebozoa</taxon>
        <taxon>Evosea</taxon>
        <taxon>Archamoebae</taxon>
        <taxon>Mastigamoebida</taxon>
        <taxon>Entamoebidae</taxon>
        <taxon>Entamoeba</taxon>
    </lineage>
</organism>
<name>A0A5K1U0V7_ENTHI</name>
<dbReference type="GO" id="GO:0008270">
    <property type="term" value="F:zinc ion binding"/>
    <property type="evidence" value="ECO:0007669"/>
    <property type="project" value="UniProtKB-KW"/>
</dbReference>
<evidence type="ECO:0000313" key="8">
    <source>
        <dbReference type="EMBL" id="GAT92907.1"/>
    </source>
</evidence>
<dbReference type="AlphaFoldDB" id="A0A5K1U0V7"/>
<dbReference type="SUPFAM" id="SSF57756">
    <property type="entry name" value="Retrovirus zinc finger-like domains"/>
    <property type="match status" value="2"/>
</dbReference>
<dbReference type="OMA" id="QLCGSVE"/>
<feature type="region of interest" description="Disordered" evidence="6">
    <location>
        <begin position="105"/>
        <end position="164"/>
    </location>
</feature>
<dbReference type="SMART" id="SM00343">
    <property type="entry name" value="ZnF_C2HC"/>
    <property type="match status" value="4"/>
</dbReference>
<dbReference type="VEuPathDB" id="AmoebaDB:EHI7A_006430"/>
<feature type="domain" description="CCHC-type" evidence="7">
    <location>
        <begin position="16"/>
        <end position="31"/>
    </location>
</feature>
<dbReference type="GO" id="GO:0003676">
    <property type="term" value="F:nucleic acid binding"/>
    <property type="evidence" value="ECO:0007669"/>
    <property type="project" value="InterPro"/>
</dbReference>
<evidence type="ECO:0000256" key="4">
    <source>
        <dbReference type="ARBA" id="ARBA00022833"/>
    </source>
</evidence>
<reference evidence="8 9" key="1">
    <citation type="submission" date="2016-05" db="EMBL/GenBank/DDBJ databases">
        <title>First whole genome sequencing of Entamoeba histolytica HM1:IMSS-clone-6.</title>
        <authorList>
            <person name="Mukherjee Avik.K."/>
            <person name="Izumyama S."/>
            <person name="Nakada-Tsukui K."/>
            <person name="Nozaki T."/>
        </authorList>
    </citation>
    <scope>NUCLEOTIDE SEQUENCE [LARGE SCALE GENOMIC DNA]</scope>
    <source>
        <strain evidence="8 9">HM1:IMSS clone 6</strain>
    </source>
</reference>
<dbReference type="FunFam" id="4.10.60.10:FF:000091">
    <property type="entry name" value="Zinc finger CCHC-type-containing 9"/>
    <property type="match status" value="1"/>
</dbReference>
<evidence type="ECO:0000256" key="1">
    <source>
        <dbReference type="ARBA" id="ARBA00022723"/>
    </source>
</evidence>
<dbReference type="EMBL" id="BDEQ01000001">
    <property type="protein sequence ID" value="GAT92907.1"/>
    <property type="molecule type" value="Genomic_DNA"/>
</dbReference>
<dbReference type="VEuPathDB" id="AmoebaDB:EHI5A_035580"/>
<feature type="domain" description="CCHC-type" evidence="7">
    <location>
        <begin position="66"/>
        <end position="81"/>
    </location>
</feature>
<dbReference type="Gene3D" id="4.10.60.10">
    <property type="entry name" value="Zinc finger, CCHC-type"/>
    <property type="match status" value="4"/>
</dbReference>
<dbReference type="InterPro" id="IPR001878">
    <property type="entry name" value="Znf_CCHC"/>
</dbReference>
<evidence type="ECO:0000256" key="6">
    <source>
        <dbReference type="SAM" id="MobiDB-lite"/>
    </source>
</evidence>
<feature type="domain" description="CCHC-type" evidence="7">
    <location>
        <begin position="40"/>
        <end position="55"/>
    </location>
</feature>
<evidence type="ECO:0000256" key="3">
    <source>
        <dbReference type="ARBA" id="ARBA00022771"/>
    </source>
</evidence>
<evidence type="ECO:0000259" key="7">
    <source>
        <dbReference type="PROSITE" id="PS50158"/>
    </source>
</evidence>
<comment type="caution">
    <text evidence="8">The sequence shown here is derived from an EMBL/GenBank/DDBJ whole genome shotgun (WGS) entry which is preliminary data.</text>
</comment>
<dbReference type="PROSITE" id="PS50158">
    <property type="entry name" value="ZF_CCHC"/>
    <property type="match status" value="4"/>
</dbReference>
<dbReference type="Pfam" id="PF00098">
    <property type="entry name" value="zf-CCHC"/>
    <property type="match status" value="3"/>
</dbReference>
<dbReference type="PANTHER" id="PTHR46242:SF1">
    <property type="entry name" value="ZINC FINGER CCHC DOMAIN-CONTAINING PROTEIN 9"/>
    <property type="match status" value="1"/>
</dbReference>
<evidence type="ECO:0000256" key="2">
    <source>
        <dbReference type="ARBA" id="ARBA00022737"/>
    </source>
</evidence>
<sequence length="164" mass="18710">MSEHKSHYNHDKDKICFYCRQPGHCLKNCPKKAKGEDSICYNCGSHDHILRDCPEPRTGKLAFSTCFVCHQMGHISRDCPNNPKGIYPQGGGCRYCGDVNHFAKDCPNKRKKQTGDDDQDDYVSKRDIEEKGFKSGDGDEEKPIKPTKSEQDEVPKKKKKVIKF</sequence>
<dbReference type="VEuPathDB" id="AmoebaDB:KM1_046230"/>
<evidence type="ECO:0000256" key="5">
    <source>
        <dbReference type="PROSITE-ProRule" id="PRU00047"/>
    </source>
</evidence>
<gene>
    <name evidence="8" type="ORF">CL6EHI_141890</name>
</gene>
<feature type="compositionally biased region" description="Basic and acidic residues" evidence="6">
    <location>
        <begin position="122"/>
        <end position="155"/>
    </location>
</feature>
<dbReference type="VEuPathDB" id="AmoebaDB:EHI_141890"/>